<feature type="chain" id="PRO_5042117662" description="Lipoprotein" evidence="1">
    <location>
        <begin position="26"/>
        <end position="103"/>
    </location>
</feature>
<dbReference type="PROSITE" id="PS51257">
    <property type="entry name" value="PROKAR_LIPOPROTEIN"/>
    <property type="match status" value="1"/>
</dbReference>
<keyword evidence="1" id="KW-0732">Signal</keyword>
<gene>
    <name evidence="3" type="ORF">EAS56_15775</name>
    <name evidence="2" type="ORF">XH91_17280</name>
</gene>
<dbReference type="RefSeq" id="WP_128951677.1">
    <property type="nucleotide sequence ID" value="NZ_CP030053.1"/>
</dbReference>
<proteinExistence type="predicted"/>
<name>A0AAE5X1D4_9BRAD</name>
<organism evidence="2 4">
    <name type="scientific">Bradyrhizobium guangzhouense</name>
    <dbReference type="NCBI Taxonomy" id="1325095"/>
    <lineage>
        <taxon>Bacteria</taxon>
        <taxon>Pseudomonadati</taxon>
        <taxon>Pseudomonadota</taxon>
        <taxon>Alphaproteobacteria</taxon>
        <taxon>Hyphomicrobiales</taxon>
        <taxon>Nitrobacteraceae</taxon>
        <taxon>Bradyrhizobium</taxon>
    </lineage>
</organism>
<dbReference type="Proteomes" id="UP000290401">
    <property type="component" value="Unassembled WGS sequence"/>
</dbReference>
<keyword evidence="5" id="KW-1185">Reference proteome</keyword>
<evidence type="ECO:0000256" key="1">
    <source>
        <dbReference type="SAM" id="SignalP"/>
    </source>
</evidence>
<reference evidence="2 4" key="1">
    <citation type="submission" date="2018-06" db="EMBL/GenBank/DDBJ databases">
        <title>Comparative genomics of rhizobia nodulating Arachis hypogaea in China.</title>
        <authorList>
            <person name="Li Y."/>
        </authorList>
    </citation>
    <scope>NUCLEOTIDE SEQUENCE [LARGE SCALE GENOMIC DNA]</scope>
    <source>
        <strain evidence="2 4">CCBAU 51670</strain>
    </source>
</reference>
<dbReference type="KEGG" id="bgz:XH91_17280"/>
<dbReference type="Proteomes" id="UP000288972">
    <property type="component" value="Chromosome"/>
</dbReference>
<accession>A0AAE5X1D4</accession>
<evidence type="ECO:0000313" key="4">
    <source>
        <dbReference type="Proteomes" id="UP000288972"/>
    </source>
</evidence>
<reference evidence="3 5" key="2">
    <citation type="submission" date="2018-10" db="EMBL/GenBank/DDBJ databases">
        <title>Bradyrhizobium sp. nov., effective nodules isolated from peanut in China.</title>
        <authorList>
            <person name="Li Y."/>
        </authorList>
    </citation>
    <scope>NUCLEOTIDE SEQUENCE [LARGE SCALE GENOMIC DNA]</scope>
    <source>
        <strain evidence="3 5">CCBAU 53426</strain>
    </source>
</reference>
<dbReference type="EMBL" id="CP030053">
    <property type="protein sequence ID" value="QAU46939.1"/>
    <property type="molecule type" value="Genomic_DNA"/>
</dbReference>
<dbReference type="AlphaFoldDB" id="A0AAE5X1D4"/>
<evidence type="ECO:0000313" key="2">
    <source>
        <dbReference type="EMBL" id="QAU46939.1"/>
    </source>
</evidence>
<sequence>MVKAPVVLLLTLALAGCAVAPQAHLASDTAFRPARYAWDGAGEDPNQPRTAEPSRATHVAARPEHDGIEADQDAKVNRALVICQGCLRAKPEPEDSRLARAAD</sequence>
<feature type="signal peptide" evidence="1">
    <location>
        <begin position="1"/>
        <end position="25"/>
    </location>
</feature>
<evidence type="ECO:0000313" key="3">
    <source>
        <dbReference type="EMBL" id="RXH12957.1"/>
    </source>
</evidence>
<evidence type="ECO:0008006" key="6">
    <source>
        <dbReference type="Google" id="ProtNLM"/>
    </source>
</evidence>
<dbReference type="EMBL" id="RDQZ01000011">
    <property type="protein sequence ID" value="RXH12957.1"/>
    <property type="molecule type" value="Genomic_DNA"/>
</dbReference>
<evidence type="ECO:0000313" key="5">
    <source>
        <dbReference type="Proteomes" id="UP000290401"/>
    </source>
</evidence>
<protein>
    <recommendedName>
        <fullName evidence="6">Lipoprotein</fullName>
    </recommendedName>
</protein>